<dbReference type="GO" id="GO:0047389">
    <property type="term" value="F:glycerophosphocholine phosphodiesterase activity"/>
    <property type="evidence" value="ECO:0007669"/>
    <property type="project" value="TreeGrafter"/>
</dbReference>
<dbReference type="InterPro" id="IPR002110">
    <property type="entry name" value="Ankyrin_rpt"/>
</dbReference>
<dbReference type="InterPro" id="IPR051578">
    <property type="entry name" value="GDPD"/>
</dbReference>
<dbReference type="SUPFAM" id="SSF51695">
    <property type="entry name" value="PLC-like phosphodiesterases"/>
    <property type="match status" value="1"/>
</dbReference>
<keyword evidence="2" id="KW-0040">ANK repeat</keyword>
<dbReference type="InterPro" id="IPR017946">
    <property type="entry name" value="PLC-like_Pdiesterase_TIM-brl"/>
</dbReference>
<reference evidence="4 5" key="1">
    <citation type="submission" date="2023-10" db="EMBL/GenBank/DDBJ databases">
        <title>Draft genome sequence of Xylaria bambusicola isolate GMP-LS, the root and basal stem rot pathogen of sugarcane in Indonesia.</title>
        <authorList>
            <person name="Selvaraj P."/>
            <person name="Muralishankar V."/>
            <person name="Muruganantham S."/>
            <person name="Sp S."/>
            <person name="Haryani S."/>
            <person name="Lau K.J.X."/>
            <person name="Naqvi N.I."/>
        </authorList>
    </citation>
    <scope>NUCLEOTIDE SEQUENCE [LARGE SCALE GENOMIC DNA]</scope>
    <source>
        <strain evidence="4">GMP-LS</strain>
    </source>
</reference>
<dbReference type="Gene3D" id="3.20.20.190">
    <property type="entry name" value="Phosphatidylinositol (PI) phosphodiesterase"/>
    <property type="match status" value="1"/>
</dbReference>
<dbReference type="Pfam" id="PF03009">
    <property type="entry name" value="GDPD"/>
    <property type="match status" value="1"/>
</dbReference>
<gene>
    <name evidence="4" type="ORF">RRF57_008664</name>
</gene>
<keyword evidence="1" id="KW-0378">Hydrolase</keyword>
<name>A0AAN7USH6_9PEZI</name>
<proteinExistence type="predicted"/>
<organism evidence="4 5">
    <name type="scientific">Xylaria bambusicola</name>
    <dbReference type="NCBI Taxonomy" id="326684"/>
    <lineage>
        <taxon>Eukaryota</taxon>
        <taxon>Fungi</taxon>
        <taxon>Dikarya</taxon>
        <taxon>Ascomycota</taxon>
        <taxon>Pezizomycotina</taxon>
        <taxon>Sordariomycetes</taxon>
        <taxon>Xylariomycetidae</taxon>
        <taxon>Xylariales</taxon>
        <taxon>Xylariaceae</taxon>
        <taxon>Xylaria</taxon>
    </lineage>
</organism>
<dbReference type="Pfam" id="PF25329">
    <property type="entry name" value="C2_GDE1"/>
    <property type="match status" value="1"/>
</dbReference>
<feature type="domain" description="GP-PDE" evidence="3">
    <location>
        <begin position="722"/>
        <end position="1067"/>
    </location>
</feature>
<dbReference type="Pfam" id="PF12796">
    <property type="entry name" value="Ank_2"/>
    <property type="match status" value="1"/>
</dbReference>
<dbReference type="PROSITE" id="PS50297">
    <property type="entry name" value="ANK_REP_REGION"/>
    <property type="match status" value="2"/>
</dbReference>
<protein>
    <recommendedName>
        <fullName evidence="3">GP-PDE domain-containing protein</fullName>
    </recommendedName>
</protein>
<evidence type="ECO:0000313" key="5">
    <source>
        <dbReference type="Proteomes" id="UP001305414"/>
    </source>
</evidence>
<feature type="repeat" description="ANK" evidence="2">
    <location>
        <begin position="440"/>
        <end position="472"/>
    </location>
</feature>
<sequence length="1072" mass="120064">MRFGRDYHRRFVPDWSRFYVRYDLIKSHLKSRPHAFDGSLRLLSDNIGAFISFHVDRVTDLAYQEASLWALLDESQLTGVFDSRERKFLVGELNGLVQELLKIQWFDRINQEAIDRLFQKFHRVASQSGSSHGALESLRSRWGRLEQSQQLNLSEIRNRLQSSIAREEKRRDTDEWTDLSLLTAVRGLLLDSPLFRDALYRALNGNDPDASKDLFKQLISFSEVEFVRLSHSLFVFFVIRRSWRNVVTLVEYITSRKSLTFTENHIRLLITVHVQGMNDPEVGTSAITTSDCDDMKGASALDVFARILQSLEPANIKEFSKEKYDERVLLLRLTAKHGLLEWCRLALQKIQEAEGKLDIKTTILSMDELKLTPLHYALIYHNSHVVDFLVDILMSSISECREPAYQAILGSCLSLAVAFGKGDIVTQISPLANLDIRSIYGTNALHLAARDGNVGIIAHLLQAGANIDVNEHPRGWTPLFEAAVNGCMEAVQYLIQHGANATLEDCMGWTAKELATYRGHLAIAELLNNANPNEPLQSITHAPRPTTNFLNHGAIKSGDIIVSMNLGPMQVGRNSPPVQLSYLSKDPTRATECLFNLRISAAGQTHRIKLPILNDRSNVPLIFVFPPNADLQVAFKIFRDDPENDEDGVLVCSGTAILESNRLLFGTARQSLVREHTVSVLDSMTLDIAGSILFTYVIAKPFAYLQSPKYSITELDTSKSSVTVIGHRGLGQNVNSQQRLQIGENTVEVCVLQKALLVVKTDSGIVFYSGRECGGLLCRNVQVTKDLQPIIYHDFSLSETGTDIAIHDVTVDQYKYTSSVQTTHPVPDIDILGDDINSSYAETRPRSLSLTSGSDPGVFYIRDRLRHTVDFKTKGMKSNIRGQVIQQPLATLKDLFHKLPNTIGFNIEIKYPRFHETVAAGVAPIGPELNLFVDTVLEQMHLYGGDRRIILSSFTPEICILLSVKQKAYPVMFITNAGKLPMIDVERRAANMQVAVNFAKLWDLAGIVFASEPLVFCPRMIRYVKSSGLVCASYGPQNNLPEAVIAQVRAGIDILIVDRVRLVAKTLKELTH</sequence>
<dbReference type="SMART" id="SM00248">
    <property type="entry name" value="ANK"/>
    <property type="match status" value="4"/>
</dbReference>
<dbReference type="InterPro" id="IPR057506">
    <property type="entry name" value="C2_GPCPD1"/>
</dbReference>
<dbReference type="PANTHER" id="PTHR22958">
    <property type="entry name" value="GLYCEROPHOSPHORYL DIESTER PHOSPHODIESTERASE"/>
    <property type="match status" value="1"/>
</dbReference>
<evidence type="ECO:0000313" key="4">
    <source>
        <dbReference type="EMBL" id="KAK5632949.1"/>
    </source>
</evidence>
<dbReference type="PANTHER" id="PTHR22958:SF1">
    <property type="entry name" value="GLYCEROPHOSPHOCHOLINE PHOSPHODIESTERASE GPCPD1"/>
    <property type="match status" value="1"/>
</dbReference>
<dbReference type="Gene3D" id="1.25.40.20">
    <property type="entry name" value="Ankyrin repeat-containing domain"/>
    <property type="match status" value="1"/>
</dbReference>
<dbReference type="AlphaFoldDB" id="A0AAN7USH6"/>
<dbReference type="Proteomes" id="UP001305414">
    <property type="component" value="Unassembled WGS sequence"/>
</dbReference>
<dbReference type="InterPro" id="IPR036770">
    <property type="entry name" value="Ankyrin_rpt-contain_sf"/>
</dbReference>
<dbReference type="SUPFAM" id="SSF48403">
    <property type="entry name" value="Ankyrin repeat"/>
    <property type="match status" value="1"/>
</dbReference>
<dbReference type="GO" id="GO:0046475">
    <property type="term" value="P:glycerophospholipid catabolic process"/>
    <property type="evidence" value="ECO:0007669"/>
    <property type="project" value="TreeGrafter"/>
</dbReference>
<dbReference type="EMBL" id="JAWHQM010000028">
    <property type="protein sequence ID" value="KAK5632949.1"/>
    <property type="molecule type" value="Genomic_DNA"/>
</dbReference>
<evidence type="ECO:0000256" key="2">
    <source>
        <dbReference type="PROSITE-ProRule" id="PRU00023"/>
    </source>
</evidence>
<evidence type="ECO:0000259" key="3">
    <source>
        <dbReference type="PROSITE" id="PS51704"/>
    </source>
</evidence>
<dbReference type="PROSITE" id="PS51704">
    <property type="entry name" value="GP_PDE"/>
    <property type="match status" value="1"/>
</dbReference>
<keyword evidence="5" id="KW-1185">Reference proteome</keyword>
<evidence type="ECO:0000256" key="1">
    <source>
        <dbReference type="ARBA" id="ARBA00022801"/>
    </source>
</evidence>
<comment type="caution">
    <text evidence="4">The sequence shown here is derived from an EMBL/GenBank/DDBJ whole genome shotgun (WGS) entry which is preliminary data.</text>
</comment>
<feature type="repeat" description="ANK" evidence="2">
    <location>
        <begin position="474"/>
        <end position="506"/>
    </location>
</feature>
<dbReference type="InterPro" id="IPR030395">
    <property type="entry name" value="GP_PDE_dom"/>
</dbReference>
<accession>A0AAN7USH6</accession>
<dbReference type="PROSITE" id="PS50088">
    <property type="entry name" value="ANK_REPEAT"/>
    <property type="match status" value="2"/>
</dbReference>